<dbReference type="EMBL" id="CP000806">
    <property type="protein sequence ID" value="ACB54003.1"/>
    <property type="molecule type" value="Genomic_DNA"/>
</dbReference>
<accession>B1WW75</accession>
<name>B1WW75_CROS5</name>
<dbReference type="Proteomes" id="UP000001203">
    <property type="component" value="Chromosome circular"/>
</dbReference>
<dbReference type="PANTHER" id="PTHR35690">
    <property type="entry name" value="OS01G0363500 PROTEIN"/>
    <property type="match status" value="1"/>
</dbReference>
<dbReference type="AlphaFoldDB" id="B1WW75"/>
<dbReference type="eggNOG" id="ENOG5030QVM">
    <property type="taxonomic scope" value="Bacteria"/>
</dbReference>
<evidence type="ECO:0000313" key="1">
    <source>
        <dbReference type="EMBL" id="ACB54003.1"/>
    </source>
</evidence>
<protein>
    <recommendedName>
        <fullName evidence="3">Plastid lipid-associated protein/fibrillin conserved domain-containing protein</fullName>
    </recommendedName>
</protein>
<keyword evidence="2" id="KW-1185">Reference proteome</keyword>
<evidence type="ECO:0000313" key="2">
    <source>
        <dbReference type="Proteomes" id="UP000001203"/>
    </source>
</evidence>
<proteinExistence type="predicted"/>
<reference evidence="1 2" key="1">
    <citation type="journal article" date="2008" name="Proc. Natl. Acad. Sci. U.S.A.">
        <title>The genome of Cyanothece 51142, a unicellular diazotrophic cyanobacterium important in the marine nitrogen cycle.</title>
        <authorList>
            <person name="Welsh E.A."/>
            <person name="Liberton M."/>
            <person name="Stoeckel J."/>
            <person name="Loh T."/>
            <person name="Elvitigala T."/>
            <person name="Wang C."/>
            <person name="Wollam A."/>
            <person name="Fulton R.S."/>
            <person name="Clifton S.W."/>
            <person name="Jacobs J.M."/>
            <person name="Aurora R."/>
            <person name="Ghosh B.K."/>
            <person name="Sherman L.A."/>
            <person name="Smith R.D."/>
            <person name="Wilson R.K."/>
            <person name="Pakrasi H.B."/>
        </authorList>
    </citation>
    <scope>NUCLEOTIDE SEQUENCE [LARGE SCALE GENOMIC DNA]</scope>
    <source>
        <strain evidence="2">ATCC 51142 / BH68</strain>
    </source>
</reference>
<dbReference type="KEGG" id="cyt:cce_4655"/>
<dbReference type="PANTHER" id="PTHR35690:SF1">
    <property type="entry name" value="OS01G0363500 PROTEIN"/>
    <property type="match status" value="1"/>
</dbReference>
<gene>
    <name evidence="1" type="ordered locus">cce_4655</name>
</gene>
<evidence type="ECO:0008006" key="3">
    <source>
        <dbReference type="Google" id="ProtNLM"/>
    </source>
</evidence>
<sequence length="201" mass="22483">MLIVLFNKVMNYLLSLQQAVSWTLKKQEEKPPSDQLVLALVAAEKSSRQTKPSYTPQQLKGTWRLCFITGTKQAQNKAGVVLRSGRYLPRWAMIELTYHPAKASTLGTIENAIKLGAINLTLTGPAKFLSPKNILAFDFTQISITLGNVNLYQGKIRGGKESEEKFYEEKVKKQAFFTYFLIENNVIAARGRGGGLALWGR</sequence>
<dbReference type="STRING" id="43989.cce_4655"/>
<organism evidence="1 2">
    <name type="scientific">Crocosphaera subtropica (strain ATCC 51142 / BH68)</name>
    <name type="common">Cyanothece sp. (strain ATCC 51142)</name>
    <dbReference type="NCBI Taxonomy" id="43989"/>
    <lineage>
        <taxon>Bacteria</taxon>
        <taxon>Bacillati</taxon>
        <taxon>Cyanobacteriota</taxon>
        <taxon>Cyanophyceae</taxon>
        <taxon>Oscillatoriophycideae</taxon>
        <taxon>Chroococcales</taxon>
        <taxon>Aphanothecaceae</taxon>
        <taxon>Crocosphaera</taxon>
        <taxon>Crocosphaera subtropica</taxon>
    </lineage>
</organism>
<dbReference type="HOGENOM" id="CLU_1420172_0_0_3"/>